<dbReference type="GO" id="GO:0000981">
    <property type="term" value="F:DNA-binding transcription factor activity, RNA polymerase II-specific"/>
    <property type="evidence" value="ECO:0007669"/>
    <property type="project" value="InterPro"/>
</dbReference>
<keyword evidence="4" id="KW-1133">Transmembrane helix</keyword>
<dbReference type="EMBL" id="MU806091">
    <property type="protein sequence ID" value="KAJ3840164.1"/>
    <property type="molecule type" value="Genomic_DNA"/>
</dbReference>
<dbReference type="GO" id="GO:0003677">
    <property type="term" value="F:DNA binding"/>
    <property type="evidence" value="ECO:0007669"/>
    <property type="project" value="InterPro"/>
</dbReference>
<dbReference type="PROSITE" id="PS50048">
    <property type="entry name" value="ZN2_CY6_FUNGAL_2"/>
    <property type="match status" value="1"/>
</dbReference>
<dbReference type="PANTHER" id="PTHR46910:SF38">
    <property type="entry name" value="ZN(2)-C6 FUNGAL-TYPE DOMAIN-CONTAINING PROTEIN"/>
    <property type="match status" value="1"/>
</dbReference>
<accession>A0AA38UG18</accession>
<evidence type="ECO:0000256" key="3">
    <source>
        <dbReference type="SAM" id="MobiDB-lite"/>
    </source>
</evidence>
<dbReference type="PROSITE" id="PS00463">
    <property type="entry name" value="ZN2_CY6_FUNGAL_1"/>
    <property type="match status" value="1"/>
</dbReference>
<feature type="transmembrane region" description="Helical" evidence="4">
    <location>
        <begin position="589"/>
        <end position="609"/>
    </location>
</feature>
<proteinExistence type="predicted"/>
<dbReference type="SMART" id="SM00066">
    <property type="entry name" value="GAL4"/>
    <property type="match status" value="1"/>
</dbReference>
<protein>
    <submittedName>
        <fullName evidence="6">Fungal-specific transcription factor domain-containing protein</fullName>
    </submittedName>
</protein>
<dbReference type="GO" id="GO:0006351">
    <property type="term" value="P:DNA-templated transcription"/>
    <property type="evidence" value="ECO:0007669"/>
    <property type="project" value="InterPro"/>
</dbReference>
<keyword evidence="2" id="KW-0539">Nucleus</keyword>
<dbReference type="Pfam" id="PF00172">
    <property type="entry name" value="Zn_clus"/>
    <property type="match status" value="1"/>
</dbReference>
<keyword evidence="1" id="KW-0479">Metal-binding</keyword>
<dbReference type="InterPro" id="IPR036864">
    <property type="entry name" value="Zn2-C6_fun-type_DNA-bd_sf"/>
</dbReference>
<sequence>MSSDRKRQTRLQGACIYCKTKKVRCDSALKPDNICSNCRREDIVCIHSSKKKRGPRTGTSIRKHSASVQAIIGAVIAEPETYAVPEDPNVVRKMLLDLSYHARSLERQVSRWRQAAQGSPSASAEASLNILSCLNSDDESDGIDYDSSLSEGEDDETHLSGSLRDIGLISGDKKLSQRHFGKTSNMMMMKTAVKIKKEILGDQMQLPSSETQWAEKMLRRPEYWSYYPWQLDLEVQKSFIFPENDLLCDLVTAYFTHIQPYIPLLHRPTFERSVAEGLHLRDPRFAVVLLCVCAIASRFSRRDPRNFVDGEGSEHSLGWPWYKQTLPFKTFFVEPPSLYDLQACCLSAIYLMGTSASDSLWTIVGLGIRVAQDMGLHRKKKRRPDGLMNWKTVESELCTRAFWVLLNFDAILSLTFGRPKATNSEDFDLELPMEIDDEYWENERPAQPADVPCRISFFVHYCKLMEILGYAHRAIYPTNKSKLTKYMGPNWEQNAVIELDSALNQWSSSLPEFLKWDPSKPDGLFFRQSSALITFFYWTQMQVHGRFLRELPGKDGYTLPIPSSPNMTICMNAARCCVRVIEVQQRFRFQFPGIFLAPVFSTAIILLLCSWTRRKTESASNVNKEMQEVQCCLDVIAMNEKLYQTAGRLHDILRSVINLGDQHFSTSLDHSGNSTTAYSPFTPAGTTTLQNNADVSPINGFTQHIAREMLSDEGSNSSTSNRSASGSPFSFAPNTFEAGGSNVFYPTSDMYLSNNAGPTNIAYPSSELFIDPQDWQMDGMIQAGGLVATSEETWSSFMDQVDDILHSVAGGGDVPTGSDNNSMF</sequence>
<gene>
    <name evidence="6" type="ORF">F5878DRAFT_613983</name>
</gene>
<evidence type="ECO:0000313" key="7">
    <source>
        <dbReference type="Proteomes" id="UP001163846"/>
    </source>
</evidence>
<keyword evidence="7" id="KW-1185">Reference proteome</keyword>
<name>A0AA38UG18_9AGAR</name>
<evidence type="ECO:0000256" key="2">
    <source>
        <dbReference type="ARBA" id="ARBA00023242"/>
    </source>
</evidence>
<feature type="region of interest" description="Disordered" evidence="3">
    <location>
        <begin position="139"/>
        <end position="159"/>
    </location>
</feature>
<comment type="caution">
    <text evidence="6">The sequence shown here is derived from an EMBL/GenBank/DDBJ whole genome shotgun (WGS) entry which is preliminary data.</text>
</comment>
<dbReference type="InterPro" id="IPR050987">
    <property type="entry name" value="AtrR-like"/>
</dbReference>
<organism evidence="6 7">
    <name type="scientific">Lentinula raphanica</name>
    <dbReference type="NCBI Taxonomy" id="153919"/>
    <lineage>
        <taxon>Eukaryota</taxon>
        <taxon>Fungi</taxon>
        <taxon>Dikarya</taxon>
        <taxon>Basidiomycota</taxon>
        <taxon>Agaricomycotina</taxon>
        <taxon>Agaricomycetes</taxon>
        <taxon>Agaricomycetidae</taxon>
        <taxon>Agaricales</taxon>
        <taxon>Marasmiineae</taxon>
        <taxon>Omphalotaceae</taxon>
        <taxon>Lentinula</taxon>
    </lineage>
</organism>
<dbReference type="Gene3D" id="4.10.240.10">
    <property type="entry name" value="Zn(2)-C6 fungal-type DNA-binding domain"/>
    <property type="match status" value="1"/>
</dbReference>
<evidence type="ECO:0000313" key="6">
    <source>
        <dbReference type="EMBL" id="KAJ3840164.1"/>
    </source>
</evidence>
<dbReference type="CDD" id="cd12148">
    <property type="entry name" value="fungal_TF_MHR"/>
    <property type="match status" value="1"/>
</dbReference>
<reference evidence="6" key="1">
    <citation type="submission" date="2022-08" db="EMBL/GenBank/DDBJ databases">
        <authorList>
            <consortium name="DOE Joint Genome Institute"/>
            <person name="Min B."/>
            <person name="Riley R."/>
            <person name="Sierra-Patev S."/>
            <person name="Naranjo-Ortiz M."/>
            <person name="Looney B."/>
            <person name="Konkel Z."/>
            <person name="Slot J.C."/>
            <person name="Sakamoto Y."/>
            <person name="Steenwyk J.L."/>
            <person name="Rokas A."/>
            <person name="Carro J."/>
            <person name="Camarero S."/>
            <person name="Ferreira P."/>
            <person name="Molpeceres G."/>
            <person name="Ruiz-Duenas F.J."/>
            <person name="Serrano A."/>
            <person name="Henrissat B."/>
            <person name="Drula E."/>
            <person name="Hughes K.W."/>
            <person name="Mata J.L."/>
            <person name="Ishikawa N.K."/>
            <person name="Vargas-Isla R."/>
            <person name="Ushijima S."/>
            <person name="Smith C.A."/>
            <person name="Ahrendt S."/>
            <person name="Andreopoulos W."/>
            <person name="He G."/>
            <person name="Labutti K."/>
            <person name="Lipzen A."/>
            <person name="Ng V."/>
            <person name="Sandor L."/>
            <person name="Barry K."/>
            <person name="Martinez A.T."/>
            <person name="Xiao Y."/>
            <person name="Gibbons J.G."/>
            <person name="Terashima K."/>
            <person name="Hibbett D.S."/>
            <person name="Grigoriev I.V."/>
        </authorList>
    </citation>
    <scope>NUCLEOTIDE SEQUENCE</scope>
    <source>
        <strain evidence="6">TFB9207</strain>
    </source>
</reference>
<evidence type="ECO:0000256" key="4">
    <source>
        <dbReference type="SAM" id="Phobius"/>
    </source>
</evidence>
<dbReference type="SMART" id="SM00906">
    <property type="entry name" value="Fungal_trans"/>
    <property type="match status" value="1"/>
</dbReference>
<dbReference type="Pfam" id="PF04082">
    <property type="entry name" value="Fungal_trans"/>
    <property type="match status" value="1"/>
</dbReference>
<dbReference type="Proteomes" id="UP001163846">
    <property type="component" value="Unassembled WGS sequence"/>
</dbReference>
<keyword evidence="4" id="KW-0472">Membrane</keyword>
<dbReference type="SUPFAM" id="SSF57701">
    <property type="entry name" value="Zn2/Cys6 DNA-binding domain"/>
    <property type="match status" value="1"/>
</dbReference>
<dbReference type="InterPro" id="IPR007219">
    <property type="entry name" value="XnlR_reg_dom"/>
</dbReference>
<evidence type="ECO:0000256" key="1">
    <source>
        <dbReference type="ARBA" id="ARBA00022723"/>
    </source>
</evidence>
<dbReference type="CDD" id="cd00067">
    <property type="entry name" value="GAL4"/>
    <property type="match status" value="1"/>
</dbReference>
<dbReference type="InterPro" id="IPR001138">
    <property type="entry name" value="Zn2Cys6_DnaBD"/>
</dbReference>
<evidence type="ECO:0000259" key="5">
    <source>
        <dbReference type="PROSITE" id="PS50048"/>
    </source>
</evidence>
<keyword evidence="4" id="KW-0812">Transmembrane</keyword>
<dbReference type="AlphaFoldDB" id="A0AA38UG18"/>
<dbReference type="GO" id="GO:0008270">
    <property type="term" value="F:zinc ion binding"/>
    <property type="evidence" value="ECO:0007669"/>
    <property type="project" value="InterPro"/>
</dbReference>
<dbReference type="PANTHER" id="PTHR46910">
    <property type="entry name" value="TRANSCRIPTION FACTOR PDR1"/>
    <property type="match status" value="1"/>
</dbReference>
<feature type="domain" description="Zn(2)-C6 fungal-type" evidence="5">
    <location>
        <begin position="14"/>
        <end position="47"/>
    </location>
</feature>